<reference evidence="2 3" key="1">
    <citation type="submission" date="2016-04" db="EMBL/GenBank/DDBJ databases">
        <title>Genome sequence of Methanobrevibacter curvatus DSM 11111.</title>
        <authorList>
            <person name="Poehlein A."/>
            <person name="Seedorf H."/>
            <person name="Daniel R."/>
        </authorList>
    </citation>
    <scope>NUCLEOTIDE SEQUENCE [LARGE SCALE GENOMIC DNA]</scope>
    <source>
        <strain evidence="2 3">DSM 11111</strain>
    </source>
</reference>
<comment type="caution">
    <text evidence="2">The sequence shown here is derived from an EMBL/GenBank/DDBJ whole genome shotgun (WGS) entry which is preliminary data.</text>
</comment>
<dbReference type="SUPFAM" id="SSF51126">
    <property type="entry name" value="Pectin lyase-like"/>
    <property type="match status" value="1"/>
</dbReference>
<sequence>MLKKIVLILLTIIFLGMFVASASAVTYTISNSTDVTTINKMISGKIPIKNNNFIKNGDVIKFKPGNYKNLQLIVKKSITITKTNKKAKVTFIGNNTGTAINLTNKNKKVNINNIIIRNYKYGISGIINSAKITKMTFYKNSFKGISIKGSKLKITHNKFSENEISIYVCGKNNIISSNRINKGGFLSPLILINGNNNLISHNKIKAPESYAISLYGNNNKISKNTAYKCMNGIDAGGDRNSISYNKIYYINAYDGIYITEGKYSTVKYNTIKNSARGLNIWGEKNTASYNKLYRNEIGIKYFEGNKLFKNKFKDNKKNTKIEDKGKYELYY</sequence>
<keyword evidence="3" id="KW-1185">Reference proteome</keyword>
<dbReference type="EMBL" id="LWMV01000182">
    <property type="protein sequence ID" value="KZX11673.1"/>
    <property type="molecule type" value="Genomic_DNA"/>
</dbReference>
<evidence type="ECO:0000313" key="3">
    <source>
        <dbReference type="Proteomes" id="UP000077245"/>
    </source>
</evidence>
<feature type="domain" description="Right handed beta helix" evidence="1">
    <location>
        <begin position="190"/>
        <end position="318"/>
    </location>
</feature>
<dbReference type="InterPro" id="IPR006626">
    <property type="entry name" value="PbH1"/>
</dbReference>
<evidence type="ECO:0000259" key="1">
    <source>
        <dbReference type="Pfam" id="PF13229"/>
    </source>
</evidence>
<dbReference type="Pfam" id="PF13229">
    <property type="entry name" value="Beta_helix"/>
    <property type="match status" value="1"/>
</dbReference>
<dbReference type="PATRIC" id="fig|49547.3.peg.1442"/>
<dbReference type="Proteomes" id="UP000077245">
    <property type="component" value="Unassembled WGS sequence"/>
</dbReference>
<accession>A0A166A7J8</accession>
<organism evidence="2 3">
    <name type="scientific">Methanobrevibacter curvatus</name>
    <dbReference type="NCBI Taxonomy" id="49547"/>
    <lineage>
        <taxon>Archaea</taxon>
        <taxon>Methanobacteriati</taxon>
        <taxon>Methanobacteriota</taxon>
        <taxon>Methanomada group</taxon>
        <taxon>Methanobacteria</taxon>
        <taxon>Methanobacteriales</taxon>
        <taxon>Methanobacteriaceae</taxon>
        <taxon>Methanobrevibacter</taxon>
    </lineage>
</organism>
<dbReference type="STRING" id="49547.MBCUR_13470"/>
<dbReference type="InterPro" id="IPR039448">
    <property type="entry name" value="Beta_helix"/>
</dbReference>
<name>A0A166A7J8_9EURY</name>
<dbReference type="SMART" id="SM00710">
    <property type="entry name" value="PbH1"/>
    <property type="match status" value="4"/>
</dbReference>
<dbReference type="RefSeq" id="WP_067091858.1">
    <property type="nucleotide sequence ID" value="NZ_LWMV01000182.1"/>
</dbReference>
<dbReference type="InterPro" id="IPR011050">
    <property type="entry name" value="Pectin_lyase_fold/virulence"/>
</dbReference>
<dbReference type="AlphaFoldDB" id="A0A166A7J8"/>
<dbReference type="InterPro" id="IPR012334">
    <property type="entry name" value="Pectin_lyas_fold"/>
</dbReference>
<proteinExistence type="predicted"/>
<evidence type="ECO:0000313" key="2">
    <source>
        <dbReference type="EMBL" id="KZX11673.1"/>
    </source>
</evidence>
<gene>
    <name evidence="2" type="ORF">MBCUR_13470</name>
</gene>
<protein>
    <recommendedName>
        <fullName evidence="1">Right handed beta helix domain-containing protein</fullName>
    </recommendedName>
</protein>
<dbReference type="Gene3D" id="2.160.20.10">
    <property type="entry name" value="Single-stranded right-handed beta-helix, Pectin lyase-like"/>
    <property type="match status" value="1"/>
</dbReference>